<dbReference type="InterPro" id="IPR006842">
    <property type="entry name" value="Transposase_31"/>
</dbReference>
<protein>
    <recommendedName>
        <fullName evidence="2">Transposase (putative) YhgA-like domain-containing protein</fullName>
    </recommendedName>
</protein>
<dbReference type="Proteomes" id="UP001059836">
    <property type="component" value="Chromosome"/>
</dbReference>
<evidence type="ECO:0000313" key="3">
    <source>
        <dbReference type="EMBL" id="QHN36678.1"/>
    </source>
</evidence>
<accession>A0ABX6ILB5</accession>
<keyword evidence="4" id="KW-1185">Reference proteome</keyword>
<evidence type="ECO:0000259" key="2">
    <source>
        <dbReference type="Pfam" id="PF04754"/>
    </source>
</evidence>
<name>A0ABX6ILB5_9ACTN</name>
<evidence type="ECO:0000256" key="1">
    <source>
        <dbReference type="SAM" id="MobiDB-lite"/>
    </source>
</evidence>
<dbReference type="InterPro" id="IPR051699">
    <property type="entry name" value="Rpn/YhgA-like_nuclease"/>
</dbReference>
<feature type="domain" description="Transposase (putative) YhgA-like" evidence="2">
    <location>
        <begin position="29"/>
        <end position="97"/>
    </location>
</feature>
<reference evidence="3" key="1">
    <citation type="journal article" date="2021" name="Nat. Microbiol.">
        <title>Cocultivation of an ultrasmall environmental parasitic bacterium with lytic ability against bacteria associated with wastewater foams.</title>
        <authorList>
            <person name="Batinovic S."/>
            <person name="Rose J.J.A."/>
            <person name="Ratcliffe J."/>
            <person name="Seviour R.J."/>
            <person name="Petrovski S."/>
        </authorList>
    </citation>
    <scope>NUCLEOTIDE SEQUENCE</scope>
    <source>
        <strain evidence="3">CON9</strain>
    </source>
</reference>
<dbReference type="PANTHER" id="PTHR34611">
    <property type="match status" value="1"/>
</dbReference>
<evidence type="ECO:0000313" key="4">
    <source>
        <dbReference type="Proteomes" id="UP001059836"/>
    </source>
</evidence>
<dbReference type="Pfam" id="PF04754">
    <property type="entry name" value="Transposase_31"/>
    <property type="match status" value="1"/>
</dbReference>
<dbReference type="PANTHER" id="PTHR34611:SF2">
    <property type="entry name" value="INACTIVE RECOMBINATION-PROMOTING NUCLEASE-LIKE PROTEIN RPNE-RELATED"/>
    <property type="match status" value="1"/>
</dbReference>
<gene>
    <name evidence="3" type="ORF">GII31_19015</name>
</gene>
<feature type="region of interest" description="Disordered" evidence="1">
    <location>
        <begin position="1"/>
        <end position="30"/>
    </location>
</feature>
<organism evidence="3 4">
    <name type="scientific">Gordonia pseudamarae</name>
    <dbReference type="NCBI Taxonomy" id="2831662"/>
    <lineage>
        <taxon>Bacteria</taxon>
        <taxon>Bacillati</taxon>
        <taxon>Actinomycetota</taxon>
        <taxon>Actinomycetes</taxon>
        <taxon>Mycobacteriales</taxon>
        <taxon>Gordoniaceae</taxon>
        <taxon>Gordonia</taxon>
    </lineage>
</organism>
<proteinExistence type="predicted"/>
<dbReference type="EMBL" id="CP045809">
    <property type="protein sequence ID" value="QHN36678.1"/>
    <property type="molecule type" value="Genomic_DNA"/>
</dbReference>
<sequence>MNPGEPKMSVRPRMVGPMADGGSGERAHQPHDGLFRRVFGDPKHAGSELRSVLSAEVAAHIDLDHLEPVAASFVDDNLRQVHSDLLFRTTLDGDDAYRRHGLVVCGTR</sequence>